<accession>A0A839YCD3</accession>
<sequence>MRAPDDGLYLQRLMSGAGTTSPRRGGSETQQEPDSWHRPSTPASTIGPWLPDGELGAALVEGLARVEAALTVAVASDHAFVSEAAGHLMAAGGKRVRPMLALLAAQLGDADSPEVVQAAVVCELTHLATLYHDDVMDEASVRRGAPSANSRWGNSVAILTGDFLFARASDLLADLGPEAVRVQARTFERLVTGQLRETVGARPGEDPVDHYLGVLADKTGSLVATSARFGASFAGVDGELVAALDAFGEDFGVAFQLSDDLLDIVSEGGTSGKSPGTDLREGIATLPVLFALAGTDPAEARLRELVAGPVVDEVEHAEALALLRSSASLARATAVLEEYADRARARLDAVPDGPVREALSALCTFVVTRDS</sequence>
<dbReference type="PROSITE" id="PS00444">
    <property type="entry name" value="POLYPRENYL_SYNTHASE_2"/>
    <property type="match status" value="1"/>
</dbReference>
<evidence type="ECO:0000313" key="8">
    <source>
        <dbReference type="EMBL" id="MBB3678024.1"/>
    </source>
</evidence>
<evidence type="ECO:0000256" key="4">
    <source>
        <dbReference type="ARBA" id="ARBA00022723"/>
    </source>
</evidence>
<evidence type="ECO:0000256" key="2">
    <source>
        <dbReference type="ARBA" id="ARBA00006706"/>
    </source>
</evidence>
<dbReference type="GO" id="GO:0008299">
    <property type="term" value="P:isoprenoid biosynthetic process"/>
    <property type="evidence" value="ECO:0007669"/>
    <property type="project" value="InterPro"/>
</dbReference>
<keyword evidence="3 6" id="KW-0808">Transferase</keyword>
<dbReference type="CDD" id="cd00685">
    <property type="entry name" value="Trans_IPPS_HT"/>
    <property type="match status" value="1"/>
</dbReference>
<evidence type="ECO:0000313" key="9">
    <source>
        <dbReference type="Proteomes" id="UP000580718"/>
    </source>
</evidence>
<evidence type="ECO:0000256" key="1">
    <source>
        <dbReference type="ARBA" id="ARBA00001946"/>
    </source>
</evidence>
<dbReference type="SFLD" id="SFLDG01017">
    <property type="entry name" value="Polyprenyl_Transferase_Like"/>
    <property type="match status" value="1"/>
</dbReference>
<comment type="cofactor">
    <cofactor evidence="1">
        <name>Mg(2+)</name>
        <dbReference type="ChEBI" id="CHEBI:18420"/>
    </cofactor>
</comment>
<evidence type="ECO:0000256" key="5">
    <source>
        <dbReference type="ARBA" id="ARBA00022842"/>
    </source>
</evidence>
<dbReference type="GO" id="GO:0046872">
    <property type="term" value="F:metal ion binding"/>
    <property type="evidence" value="ECO:0007669"/>
    <property type="project" value="UniProtKB-KW"/>
</dbReference>
<dbReference type="InterPro" id="IPR033749">
    <property type="entry name" value="Polyprenyl_synt_CS"/>
</dbReference>
<dbReference type="AlphaFoldDB" id="A0A839YCD3"/>
<dbReference type="Proteomes" id="UP000580718">
    <property type="component" value="Unassembled WGS sequence"/>
</dbReference>
<dbReference type="PANTHER" id="PTHR12001:SF69">
    <property type="entry name" value="ALL TRANS-POLYPRENYL-DIPHOSPHATE SYNTHASE PDSS1"/>
    <property type="match status" value="1"/>
</dbReference>
<dbReference type="Gene3D" id="1.10.600.10">
    <property type="entry name" value="Farnesyl Diphosphate Synthase"/>
    <property type="match status" value="1"/>
</dbReference>
<evidence type="ECO:0000256" key="3">
    <source>
        <dbReference type="ARBA" id="ARBA00022679"/>
    </source>
</evidence>
<keyword evidence="4" id="KW-0479">Metal-binding</keyword>
<comment type="caution">
    <text evidence="8">The sequence shown here is derived from an EMBL/GenBank/DDBJ whole genome shotgun (WGS) entry which is preliminary data.</text>
</comment>
<reference evidence="8 9" key="1">
    <citation type="submission" date="2020-08" db="EMBL/GenBank/DDBJ databases">
        <title>Sequencing the genomes of 1000 actinobacteria strains.</title>
        <authorList>
            <person name="Klenk H.-P."/>
        </authorList>
    </citation>
    <scope>NUCLEOTIDE SEQUENCE [LARGE SCALE GENOMIC DNA]</scope>
    <source>
        <strain evidence="8 9">DSM 16678</strain>
    </source>
</reference>
<gene>
    <name evidence="8" type="ORF">FHX36_003759</name>
</gene>
<protein>
    <submittedName>
        <fullName evidence="8">Heptaprenyl diphosphate synthase</fullName>
        <ecNumber evidence="8">2.5.1.30</ecNumber>
    </submittedName>
</protein>
<dbReference type="EMBL" id="JACIBU010000001">
    <property type="protein sequence ID" value="MBB3678024.1"/>
    <property type="molecule type" value="Genomic_DNA"/>
</dbReference>
<name>A0A839YCD3_9ACTN</name>
<comment type="similarity">
    <text evidence="2 6">Belongs to the FPP/GGPP synthase family.</text>
</comment>
<dbReference type="SFLD" id="SFLDS00005">
    <property type="entry name" value="Isoprenoid_Synthase_Type_I"/>
    <property type="match status" value="1"/>
</dbReference>
<dbReference type="PANTHER" id="PTHR12001">
    <property type="entry name" value="GERANYLGERANYL PYROPHOSPHATE SYNTHASE"/>
    <property type="match status" value="1"/>
</dbReference>
<dbReference type="SUPFAM" id="SSF48576">
    <property type="entry name" value="Terpenoid synthases"/>
    <property type="match status" value="1"/>
</dbReference>
<organism evidence="8 9">
    <name type="scientific">Modestobacter versicolor</name>
    <dbReference type="NCBI Taxonomy" id="429133"/>
    <lineage>
        <taxon>Bacteria</taxon>
        <taxon>Bacillati</taxon>
        <taxon>Actinomycetota</taxon>
        <taxon>Actinomycetes</taxon>
        <taxon>Geodermatophilales</taxon>
        <taxon>Geodermatophilaceae</taxon>
        <taxon>Modestobacter</taxon>
    </lineage>
</organism>
<feature type="compositionally biased region" description="Polar residues" evidence="7">
    <location>
        <begin position="17"/>
        <end position="33"/>
    </location>
</feature>
<evidence type="ECO:0000256" key="7">
    <source>
        <dbReference type="SAM" id="MobiDB-lite"/>
    </source>
</evidence>
<dbReference type="InterPro" id="IPR008949">
    <property type="entry name" value="Isoprenoid_synthase_dom_sf"/>
</dbReference>
<keyword evidence="5" id="KW-0460">Magnesium</keyword>
<dbReference type="RefSeq" id="WP_246405511.1">
    <property type="nucleotide sequence ID" value="NZ_JACIBU010000001.1"/>
</dbReference>
<dbReference type="EC" id="2.5.1.30" evidence="8"/>
<evidence type="ECO:0000256" key="6">
    <source>
        <dbReference type="RuleBase" id="RU004466"/>
    </source>
</evidence>
<proteinExistence type="inferred from homology"/>
<dbReference type="Pfam" id="PF00348">
    <property type="entry name" value="polyprenyl_synt"/>
    <property type="match status" value="1"/>
</dbReference>
<dbReference type="InterPro" id="IPR000092">
    <property type="entry name" value="Polyprenyl_synt"/>
</dbReference>
<dbReference type="GO" id="GO:0000010">
    <property type="term" value="F:heptaprenyl diphosphate synthase activity"/>
    <property type="evidence" value="ECO:0007669"/>
    <property type="project" value="UniProtKB-EC"/>
</dbReference>
<feature type="region of interest" description="Disordered" evidence="7">
    <location>
        <begin position="13"/>
        <end position="48"/>
    </location>
</feature>